<evidence type="ECO:0000313" key="3">
    <source>
        <dbReference type="Proteomes" id="UP000029055"/>
    </source>
</evidence>
<protein>
    <submittedName>
        <fullName evidence="2">Uncharacterized protein</fullName>
    </submittedName>
</protein>
<name>A0A087DU18_9BIFI</name>
<organism evidence="2 3">
    <name type="scientific">Bifidobacterium subtile</name>
    <dbReference type="NCBI Taxonomy" id="77635"/>
    <lineage>
        <taxon>Bacteria</taxon>
        <taxon>Bacillati</taxon>
        <taxon>Actinomycetota</taxon>
        <taxon>Actinomycetes</taxon>
        <taxon>Bifidobacteriales</taxon>
        <taxon>Bifidobacteriaceae</taxon>
        <taxon>Bifidobacterium</taxon>
    </lineage>
</organism>
<dbReference type="AlphaFoldDB" id="A0A087DU18"/>
<evidence type="ECO:0000256" key="1">
    <source>
        <dbReference type="SAM" id="MobiDB-lite"/>
    </source>
</evidence>
<keyword evidence="3" id="KW-1185">Reference proteome</keyword>
<accession>A0A087DU18</accession>
<sequence length="97" mass="10714">MRTAGLLPIAAVPFPARVLLVGFVRFPLSTARICPLPKSHSPLLVGLLRLFRWNAAIRPASVTESPGLSRMRRQRRSKSVESVKSAEPQSRRARSAL</sequence>
<reference evidence="2 3" key="1">
    <citation type="submission" date="2014-03" db="EMBL/GenBank/DDBJ databases">
        <title>Genomics of Bifidobacteria.</title>
        <authorList>
            <person name="Ventura M."/>
            <person name="Milani C."/>
            <person name="Lugli G.A."/>
        </authorList>
    </citation>
    <scope>NUCLEOTIDE SEQUENCE [LARGE SCALE GENOMIC DNA]</scope>
    <source>
        <strain evidence="2 3">LMG 11597</strain>
    </source>
</reference>
<dbReference type="Proteomes" id="UP000029055">
    <property type="component" value="Unassembled WGS sequence"/>
</dbReference>
<proteinExistence type="predicted"/>
<dbReference type="EMBL" id="JGZR01000016">
    <property type="protein sequence ID" value="KFI99018.1"/>
    <property type="molecule type" value="Genomic_DNA"/>
</dbReference>
<dbReference type="STRING" id="77635.BISU_2219"/>
<comment type="caution">
    <text evidence="2">The sequence shown here is derived from an EMBL/GenBank/DDBJ whole genome shotgun (WGS) entry which is preliminary data.</text>
</comment>
<feature type="region of interest" description="Disordered" evidence="1">
    <location>
        <begin position="63"/>
        <end position="97"/>
    </location>
</feature>
<gene>
    <name evidence="2" type="ORF">BISU_2219</name>
</gene>
<evidence type="ECO:0000313" key="2">
    <source>
        <dbReference type="EMBL" id="KFI99018.1"/>
    </source>
</evidence>